<keyword evidence="2" id="KW-1185">Reference proteome</keyword>
<organism evidence="1 2">
    <name type="scientific">Acanthoscelides obtectus</name>
    <name type="common">Bean weevil</name>
    <name type="synonym">Bruchus obtectus</name>
    <dbReference type="NCBI Taxonomy" id="200917"/>
    <lineage>
        <taxon>Eukaryota</taxon>
        <taxon>Metazoa</taxon>
        <taxon>Ecdysozoa</taxon>
        <taxon>Arthropoda</taxon>
        <taxon>Hexapoda</taxon>
        <taxon>Insecta</taxon>
        <taxon>Pterygota</taxon>
        <taxon>Neoptera</taxon>
        <taxon>Endopterygota</taxon>
        <taxon>Coleoptera</taxon>
        <taxon>Polyphaga</taxon>
        <taxon>Cucujiformia</taxon>
        <taxon>Chrysomeloidea</taxon>
        <taxon>Chrysomelidae</taxon>
        <taxon>Bruchinae</taxon>
        <taxon>Bruchini</taxon>
        <taxon>Acanthoscelides</taxon>
    </lineage>
</organism>
<sequence length="45" mass="5344">MTWFWMKEGNFLIFSQFSSTLKCFTQRFPANAIRLLLSDVNTHES</sequence>
<dbReference type="EMBL" id="CAKOFQ010006666">
    <property type="protein sequence ID" value="CAH1956670.1"/>
    <property type="molecule type" value="Genomic_DNA"/>
</dbReference>
<reference evidence="1" key="1">
    <citation type="submission" date="2022-03" db="EMBL/GenBank/DDBJ databases">
        <authorList>
            <person name="Sayadi A."/>
        </authorList>
    </citation>
    <scope>NUCLEOTIDE SEQUENCE</scope>
</reference>
<dbReference type="AlphaFoldDB" id="A0A9P0NWA4"/>
<dbReference type="Proteomes" id="UP001152888">
    <property type="component" value="Unassembled WGS sequence"/>
</dbReference>
<name>A0A9P0NWA4_ACAOB</name>
<comment type="caution">
    <text evidence="1">The sequence shown here is derived from an EMBL/GenBank/DDBJ whole genome shotgun (WGS) entry which is preliminary data.</text>
</comment>
<protein>
    <submittedName>
        <fullName evidence="1">Uncharacterized protein</fullName>
    </submittedName>
</protein>
<evidence type="ECO:0000313" key="2">
    <source>
        <dbReference type="Proteomes" id="UP001152888"/>
    </source>
</evidence>
<proteinExistence type="predicted"/>
<gene>
    <name evidence="1" type="ORF">ACAOBT_LOCUS1683</name>
</gene>
<evidence type="ECO:0000313" key="1">
    <source>
        <dbReference type="EMBL" id="CAH1956670.1"/>
    </source>
</evidence>
<accession>A0A9P0NWA4</accession>